<feature type="region of interest" description="Disordered" evidence="1">
    <location>
        <begin position="151"/>
        <end position="181"/>
    </location>
</feature>
<protein>
    <recommendedName>
        <fullName evidence="5">Regulator of G protein signaling superfamily</fullName>
    </recommendedName>
</protein>
<dbReference type="InterPro" id="IPR044926">
    <property type="entry name" value="RGS_subdomain_2"/>
</dbReference>
<evidence type="ECO:0000313" key="3">
    <source>
        <dbReference type="EMBL" id="CEJ90612.1"/>
    </source>
</evidence>
<sequence>MGVPITYTRPKYVEATAFRKSQESLTPSTEGSVKSGRSGYSAGIPDSLAFDNIINGGTCPPMTVRDFMNYLIYIEHSAENLQFFLWYKDYAKRFAQADTVDIALSPEWTQTMEDDAIAKIRKDNAEKMRAEPAIAAEMFKGTDFEKGAIDAHSANPFTTPPRTPRGADDKDSIHTDPSMPPSLAQTYKSQASEAFYSAGVKTPFTIQPFRDEINRIISTYIMDGAPRQLNLSSWEQKATVQALSCTTHPTAMRLLVNTVESSLRRQAHPNFVRWSICNGNPARVFFARALGVGLILIGLVAGVLMVLGGVARGYRAITAVAFVLGISTLVAAYKGMCVVLHGMHHRHVRPWELFVHAEEESEYDLGKRSFDSFGSNNSYEDEPWVVKYEKRNIVRKVFDREVWIKEPALRQIQDTIFIQAILASLLLGGALTAIFVAVPNAHLF</sequence>
<dbReference type="OrthoDB" id="3232309at2759"/>
<dbReference type="AlphaFoldDB" id="A0A0A1TL08"/>
<evidence type="ECO:0000256" key="1">
    <source>
        <dbReference type="SAM" id="MobiDB-lite"/>
    </source>
</evidence>
<dbReference type="Proteomes" id="UP000039046">
    <property type="component" value="Unassembled WGS sequence"/>
</dbReference>
<keyword evidence="2" id="KW-1133">Transmembrane helix</keyword>
<keyword evidence="2" id="KW-0472">Membrane</keyword>
<keyword evidence="4" id="KW-1185">Reference proteome</keyword>
<gene>
    <name evidence="3" type="ORF">VHEMI06381</name>
</gene>
<dbReference type="STRING" id="1531966.A0A0A1TL08"/>
<feature type="transmembrane region" description="Helical" evidence="2">
    <location>
        <begin position="416"/>
        <end position="438"/>
    </location>
</feature>
<dbReference type="SUPFAM" id="SSF48097">
    <property type="entry name" value="Regulator of G-protein signaling, RGS"/>
    <property type="match status" value="1"/>
</dbReference>
<reference evidence="3 4" key="1">
    <citation type="journal article" date="2015" name="Genome Announc.">
        <title>Draft Genome Sequence and Gene Annotation of the Entomopathogenic Fungus Verticillium hemipterigenum.</title>
        <authorList>
            <person name="Horn F."/>
            <person name="Habel A."/>
            <person name="Scharf D.H."/>
            <person name="Dworschak J."/>
            <person name="Brakhage A.A."/>
            <person name="Guthke R."/>
            <person name="Hertweck C."/>
            <person name="Linde J."/>
        </authorList>
    </citation>
    <scope>NUCLEOTIDE SEQUENCE [LARGE SCALE GENOMIC DNA]</scope>
</reference>
<evidence type="ECO:0000313" key="4">
    <source>
        <dbReference type="Proteomes" id="UP000039046"/>
    </source>
</evidence>
<dbReference type="Gene3D" id="1.10.167.10">
    <property type="entry name" value="Regulator of G-protein Signalling 4, domain 2"/>
    <property type="match status" value="1"/>
</dbReference>
<dbReference type="PANTHER" id="PTHR39466:SF1">
    <property type="entry name" value="RGS DOMAIN-CONTAINING PROTEIN"/>
    <property type="match status" value="1"/>
</dbReference>
<proteinExistence type="predicted"/>
<dbReference type="HOGENOM" id="CLU_041181_1_0_1"/>
<feature type="compositionally biased region" description="Basic and acidic residues" evidence="1">
    <location>
        <begin position="165"/>
        <end position="174"/>
    </location>
</feature>
<organism evidence="3 4">
    <name type="scientific">[Torrubiella] hemipterigena</name>
    <dbReference type="NCBI Taxonomy" id="1531966"/>
    <lineage>
        <taxon>Eukaryota</taxon>
        <taxon>Fungi</taxon>
        <taxon>Dikarya</taxon>
        <taxon>Ascomycota</taxon>
        <taxon>Pezizomycotina</taxon>
        <taxon>Sordariomycetes</taxon>
        <taxon>Hypocreomycetidae</taxon>
        <taxon>Hypocreales</taxon>
        <taxon>Clavicipitaceae</taxon>
        <taxon>Clavicipitaceae incertae sedis</taxon>
        <taxon>'Torrubiella' clade</taxon>
    </lineage>
</organism>
<feature type="transmembrane region" description="Helical" evidence="2">
    <location>
        <begin position="314"/>
        <end position="333"/>
    </location>
</feature>
<accession>A0A0A1TL08</accession>
<evidence type="ECO:0000256" key="2">
    <source>
        <dbReference type="SAM" id="Phobius"/>
    </source>
</evidence>
<name>A0A0A1TL08_9HYPO</name>
<dbReference type="PANTHER" id="PTHR39466">
    <property type="entry name" value="RGS DOMAIN-CONTAINING PROTEIN"/>
    <property type="match status" value="1"/>
</dbReference>
<evidence type="ECO:0008006" key="5">
    <source>
        <dbReference type="Google" id="ProtNLM"/>
    </source>
</evidence>
<feature type="transmembrane region" description="Helical" evidence="2">
    <location>
        <begin position="285"/>
        <end position="307"/>
    </location>
</feature>
<dbReference type="InterPro" id="IPR036305">
    <property type="entry name" value="RGS_sf"/>
</dbReference>
<keyword evidence="2" id="KW-0812">Transmembrane</keyword>
<dbReference type="EMBL" id="CDHN01000003">
    <property type="protein sequence ID" value="CEJ90612.1"/>
    <property type="molecule type" value="Genomic_DNA"/>
</dbReference>